<gene>
    <name evidence="7" type="ORF">PLOB_00015609</name>
</gene>
<dbReference type="CDD" id="cd01056">
    <property type="entry name" value="Euk_Ferritin"/>
    <property type="match status" value="3"/>
</dbReference>
<evidence type="ECO:0000256" key="2">
    <source>
        <dbReference type="ARBA" id="ARBA00022434"/>
    </source>
</evidence>
<keyword evidence="8" id="KW-1185">Reference proteome</keyword>
<accession>A0ABN8RC87</accession>
<dbReference type="InterPro" id="IPR008331">
    <property type="entry name" value="Ferritin_DPS_dom"/>
</dbReference>
<proteinExistence type="inferred from homology"/>
<evidence type="ECO:0000313" key="8">
    <source>
        <dbReference type="Proteomes" id="UP001159405"/>
    </source>
</evidence>
<dbReference type="PROSITE" id="PS50905">
    <property type="entry name" value="FERRITIN_LIKE"/>
    <property type="match status" value="3"/>
</dbReference>
<evidence type="ECO:0000313" key="7">
    <source>
        <dbReference type="EMBL" id="CAH3175054.1"/>
    </source>
</evidence>
<comment type="similarity">
    <text evidence="1 5">Belongs to the ferritin family.</text>
</comment>
<dbReference type="Pfam" id="PF00210">
    <property type="entry name" value="Ferritin"/>
    <property type="match status" value="3"/>
</dbReference>
<organism evidence="7 8">
    <name type="scientific">Porites lobata</name>
    <dbReference type="NCBI Taxonomy" id="104759"/>
    <lineage>
        <taxon>Eukaryota</taxon>
        <taxon>Metazoa</taxon>
        <taxon>Cnidaria</taxon>
        <taxon>Anthozoa</taxon>
        <taxon>Hexacorallia</taxon>
        <taxon>Scleractinia</taxon>
        <taxon>Fungiina</taxon>
        <taxon>Poritidae</taxon>
        <taxon>Porites</taxon>
    </lineage>
</organism>
<dbReference type="PANTHER" id="PTHR11431">
    <property type="entry name" value="FERRITIN"/>
    <property type="match status" value="1"/>
</dbReference>
<keyword evidence="2 5" id="KW-0409">Iron storage</keyword>
<keyword evidence="3 5" id="KW-0479">Metal-binding</keyword>
<dbReference type="InterPro" id="IPR014034">
    <property type="entry name" value="Ferritin_CS"/>
</dbReference>
<dbReference type="Gene3D" id="1.20.1260.10">
    <property type="match status" value="3"/>
</dbReference>
<comment type="caution">
    <text evidence="7">The sequence shown here is derived from an EMBL/GenBank/DDBJ whole genome shotgun (WGS) entry which is preliminary data.</text>
</comment>
<keyword evidence="4 5" id="KW-0408">Iron</keyword>
<dbReference type="InterPro" id="IPR009078">
    <property type="entry name" value="Ferritin-like_SF"/>
</dbReference>
<name>A0ABN8RC87_9CNID</name>
<sequence>MSLCRQNYHEACEAGINKQINLELYASYVYLSMAYHFDRDDVALPGFHKFMLKQSDEEREHARQLMKYQNERGGRIVLQDIKKPEKDKWGSGLEACQAALDLEKHVNQALLDLHKIADSNGDPQLQDFLESEYLQEQVESIKELSNFVNTLKRLSKDNYALGEYQFDKNYHEECEAGINKQINLELYASYVYLSMAYHFDRDDVALPGFHKFMLKQSDEEREHSCKLMKYQNERGGRIVLQDIKKPEKDKWGSGLEACQAALDLEKHVNQALLDLHKIADSNGDPQLQGFLESEFLEGQVESIKELSNFVNTLTRLSKDNYALGEYQFDKNYHEDCEAGINKQINLELYASYVYLSMAYHFDRDDVALPGFHKFMLEQSDEEREHARKLMKYQNERGGRIVLQDVKKPDKQNWGSGLEACQAALDLEKHVNQALLDLHKIADSNGDPQMMDFIEGNFLEEQVESIKQFSDYVTNLKRVGPGLGEYQFDKLTLKDS</sequence>
<dbReference type="SUPFAM" id="SSF47240">
    <property type="entry name" value="Ferritin-like"/>
    <property type="match status" value="3"/>
</dbReference>
<dbReference type="PANTHER" id="PTHR11431:SF75">
    <property type="entry name" value="FERRITIN"/>
    <property type="match status" value="1"/>
</dbReference>
<dbReference type="InterPro" id="IPR009040">
    <property type="entry name" value="Ferritin-like_diiron"/>
</dbReference>
<feature type="domain" description="Ferritin-like diiron" evidence="6">
    <location>
        <begin position="330"/>
        <end position="479"/>
    </location>
</feature>
<dbReference type="EC" id="1.16.3.1" evidence="5"/>
<evidence type="ECO:0000256" key="4">
    <source>
        <dbReference type="ARBA" id="ARBA00023004"/>
    </source>
</evidence>
<dbReference type="EMBL" id="CALNXK010000196">
    <property type="protein sequence ID" value="CAH3175054.1"/>
    <property type="molecule type" value="Genomic_DNA"/>
</dbReference>
<dbReference type="InterPro" id="IPR001519">
    <property type="entry name" value="Ferritin"/>
</dbReference>
<protein>
    <recommendedName>
        <fullName evidence="5">Ferritin</fullName>
        <ecNumber evidence="5">1.16.3.1</ecNumber>
    </recommendedName>
</protein>
<evidence type="ECO:0000256" key="3">
    <source>
        <dbReference type="ARBA" id="ARBA00022723"/>
    </source>
</evidence>
<dbReference type="Proteomes" id="UP001159405">
    <property type="component" value="Unassembled WGS sequence"/>
</dbReference>
<feature type="domain" description="Ferritin-like diiron" evidence="6">
    <location>
        <begin position="168"/>
        <end position="317"/>
    </location>
</feature>
<dbReference type="PROSITE" id="PS00204">
    <property type="entry name" value="FERRITIN_2"/>
    <property type="match status" value="1"/>
</dbReference>
<dbReference type="InterPro" id="IPR012347">
    <property type="entry name" value="Ferritin-like"/>
</dbReference>
<reference evidence="7 8" key="1">
    <citation type="submission" date="2022-05" db="EMBL/GenBank/DDBJ databases">
        <authorList>
            <consortium name="Genoscope - CEA"/>
            <person name="William W."/>
        </authorList>
    </citation>
    <scope>NUCLEOTIDE SEQUENCE [LARGE SCALE GENOMIC DNA]</scope>
</reference>
<comment type="function">
    <text evidence="5">Stores iron in a soluble, non-toxic, readily available form. Important for iron homeostasis. Iron is taken up in the ferrous form and deposited as ferric hydroxides after oxidation.</text>
</comment>
<comment type="catalytic activity">
    <reaction evidence="5">
        <text>4 Fe(2+) + O2 + 4 H(+) = 4 Fe(3+) + 2 H2O</text>
        <dbReference type="Rhea" id="RHEA:11148"/>
        <dbReference type="ChEBI" id="CHEBI:15377"/>
        <dbReference type="ChEBI" id="CHEBI:15378"/>
        <dbReference type="ChEBI" id="CHEBI:15379"/>
        <dbReference type="ChEBI" id="CHEBI:29033"/>
        <dbReference type="ChEBI" id="CHEBI:29034"/>
        <dbReference type="EC" id="1.16.3.1"/>
    </reaction>
</comment>
<evidence type="ECO:0000256" key="5">
    <source>
        <dbReference type="RuleBase" id="RU361145"/>
    </source>
</evidence>
<evidence type="ECO:0000256" key="1">
    <source>
        <dbReference type="ARBA" id="ARBA00007513"/>
    </source>
</evidence>
<keyword evidence="5" id="KW-0560">Oxidoreductase</keyword>
<evidence type="ECO:0000259" key="6">
    <source>
        <dbReference type="PROSITE" id="PS50905"/>
    </source>
</evidence>
<feature type="domain" description="Ferritin-like diiron" evidence="6">
    <location>
        <begin position="6"/>
        <end position="155"/>
    </location>
</feature>